<evidence type="ECO:0000256" key="1">
    <source>
        <dbReference type="SAM" id="MobiDB-lite"/>
    </source>
</evidence>
<organism evidence="2 3">
    <name type="scientific">Papiliotrema laurentii</name>
    <name type="common">Cryptococcus laurentii</name>
    <dbReference type="NCBI Taxonomy" id="5418"/>
    <lineage>
        <taxon>Eukaryota</taxon>
        <taxon>Fungi</taxon>
        <taxon>Dikarya</taxon>
        <taxon>Basidiomycota</taxon>
        <taxon>Agaricomycotina</taxon>
        <taxon>Tremellomycetes</taxon>
        <taxon>Tremellales</taxon>
        <taxon>Rhynchogastremaceae</taxon>
        <taxon>Papiliotrema</taxon>
    </lineage>
</organism>
<dbReference type="Proteomes" id="UP001182556">
    <property type="component" value="Unassembled WGS sequence"/>
</dbReference>
<feature type="region of interest" description="Disordered" evidence="1">
    <location>
        <begin position="46"/>
        <end position="65"/>
    </location>
</feature>
<name>A0AAD9L6E5_PAPLA</name>
<sequence>MCKKTTCPNDGKPTWWGCGNHIEIALADVPQGERCTCEHVPSSTPGMYEVPKRDEGAPIQVTESK</sequence>
<dbReference type="EMBL" id="JAODAN010000003">
    <property type="protein sequence ID" value="KAK1925340.1"/>
    <property type="molecule type" value="Genomic_DNA"/>
</dbReference>
<keyword evidence="3" id="KW-1185">Reference proteome</keyword>
<reference evidence="2" key="1">
    <citation type="submission" date="2023-02" db="EMBL/GenBank/DDBJ databases">
        <title>Identification and recombinant expression of a fungal hydrolase from Papiliotrema laurentii that hydrolyzes apple cutin and clears colloidal polyester polyurethane.</title>
        <authorList>
            <consortium name="DOE Joint Genome Institute"/>
            <person name="Roman V.A."/>
            <person name="Bojanowski C."/>
            <person name="Crable B.R."/>
            <person name="Wagner D.N."/>
            <person name="Hung C.S."/>
            <person name="Nadeau L.J."/>
            <person name="Schratz L."/>
            <person name="Haridas S."/>
            <person name="Pangilinan J."/>
            <person name="Lipzen A."/>
            <person name="Na H."/>
            <person name="Yan M."/>
            <person name="Ng V."/>
            <person name="Grigoriev I.V."/>
            <person name="Spatafora J.W."/>
            <person name="Barlow D."/>
            <person name="Biffinger J."/>
            <person name="Kelley-Loughnane N."/>
            <person name="Varaljay V.A."/>
            <person name="Crookes-Goodson W.J."/>
        </authorList>
    </citation>
    <scope>NUCLEOTIDE SEQUENCE</scope>
    <source>
        <strain evidence="2">5307AH</strain>
    </source>
</reference>
<dbReference type="AlphaFoldDB" id="A0AAD9L6E5"/>
<dbReference type="PANTHER" id="PTHR34724:SF2">
    <property type="entry name" value="OS12G0596101 PROTEIN"/>
    <property type="match status" value="1"/>
</dbReference>
<comment type="caution">
    <text evidence="2">The sequence shown here is derived from an EMBL/GenBank/DDBJ whole genome shotgun (WGS) entry which is preliminary data.</text>
</comment>
<protein>
    <submittedName>
        <fullName evidence="2">Uncharacterized protein</fullName>
    </submittedName>
</protein>
<evidence type="ECO:0000313" key="2">
    <source>
        <dbReference type="EMBL" id="KAK1925340.1"/>
    </source>
</evidence>
<accession>A0AAD9L6E5</accession>
<gene>
    <name evidence="2" type="ORF">DB88DRAFT_509014</name>
</gene>
<evidence type="ECO:0000313" key="3">
    <source>
        <dbReference type="Proteomes" id="UP001182556"/>
    </source>
</evidence>
<dbReference type="PANTHER" id="PTHR34724">
    <property type="entry name" value="OS12G0596101 PROTEIN"/>
    <property type="match status" value="1"/>
</dbReference>
<proteinExistence type="predicted"/>